<dbReference type="EMBL" id="JANBPG010000432">
    <property type="protein sequence ID" value="KAJ1896564.1"/>
    <property type="molecule type" value="Genomic_DNA"/>
</dbReference>
<accession>A0ACC1INF3</accession>
<organism evidence="1 2">
    <name type="scientific">Kickxella alabastrina</name>
    <dbReference type="NCBI Taxonomy" id="61397"/>
    <lineage>
        <taxon>Eukaryota</taxon>
        <taxon>Fungi</taxon>
        <taxon>Fungi incertae sedis</taxon>
        <taxon>Zoopagomycota</taxon>
        <taxon>Kickxellomycotina</taxon>
        <taxon>Kickxellomycetes</taxon>
        <taxon>Kickxellales</taxon>
        <taxon>Kickxellaceae</taxon>
        <taxon>Kickxella</taxon>
    </lineage>
</organism>
<reference evidence="1" key="1">
    <citation type="submission" date="2022-07" db="EMBL/GenBank/DDBJ databases">
        <title>Phylogenomic reconstructions and comparative analyses of Kickxellomycotina fungi.</title>
        <authorList>
            <person name="Reynolds N.K."/>
            <person name="Stajich J.E."/>
            <person name="Barry K."/>
            <person name="Grigoriev I.V."/>
            <person name="Crous P."/>
            <person name="Smith M.E."/>
        </authorList>
    </citation>
    <scope>NUCLEOTIDE SEQUENCE</scope>
    <source>
        <strain evidence="1">Benny 63K</strain>
    </source>
</reference>
<protein>
    <submittedName>
        <fullName evidence="1">Bud site selection protein</fullName>
    </submittedName>
</protein>
<comment type="caution">
    <text evidence="1">The sequence shown here is derived from an EMBL/GenBank/DDBJ whole genome shotgun (WGS) entry which is preliminary data.</text>
</comment>
<evidence type="ECO:0000313" key="1">
    <source>
        <dbReference type="EMBL" id="KAJ1896564.1"/>
    </source>
</evidence>
<keyword evidence="2" id="KW-1185">Reference proteome</keyword>
<dbReference type="Proteomes" id="UP001150581">
    <property type="component" value="Unassembled WGS sequence"/>
</dbReference>
<gene>
    <name evidence="1" type="primary">BUD7_1</name>
    <name evidence="1" type="ORF">LPJ66_003919</name>
</gene>
<evidence type="ECO:0000313" key="2">
    <source>
        <dbReference type="Proteomes" id="UP001150581"/>
    </source>
</evidence>
<name>A0ACC1INF3_9FUNG</name>
<sequence>MIRELGPPDLCHIVKTHSSNKNEPEIGSYHHVLGADTSSSASLAAYINSLQYSLSDTPGWFGTSNSWKISSGTYCSYNAFSNVDLRVQIKIPGGVDAYIVTVQGERKEVSEDFWRECHISSFLRAILHSDPQAYSATGLRRVTPVRSPDEEARLADTLLRQFSAGWALGSNAETQAISTACNHLTDGLRRYFGGAGRFADYAADLLAPLTYASDKGVDPEIAALLADAYIHCDEEVQAVRVMHQALKAKPSCAPLLLVQAEFLRRKHQPVQALALARMAVKYAPSEFHAWAKLAHIYTDAGDFHRALLTLNACPMYTYVGRDLPRVPAPRRINYPLKSDILADYNLGEPYGAAGGNNAMRASVDSDAPGRVEEMAQNETSDILRLSAPTLNGTFAAAYRLLADIFGEVGWDELLMLRSQVFVMEEEYRNSAMPGAAVDDEEEGEDVDEDQDQDRGRGRDEDEVPLATLHQRAEIEGRTETSAKASAEQTPATTPDAEPEPGPEPEAPAAAEHEIPAAAAAASDAATEPEAPAAAEHGISAVAEPESAAAAAAVSAEQTQQAVQSKGKRKNKKNKGKKAQNPVEEEKGQQQPEDETKQPEEPAVRAADSAIATLGDKMDDVSLSDNEAPADSEAAASIGPKAEAQPDAQPVVAATPEPDTTAQVAAPRIAVLEPTDAPAAASSSTSNAQALTTDAPHPGIPQVRKRLCERWLDNLIMMLFEDLRAYTSWRSRLHNLRTTGQQVTYIFTQAEWESLGELSLRLHRPSDAKEAFEYALAIRFSAKAWMRLLELYTGKFAEMQKKEVARYGVPVPMSVNSSEALLLALDAVVWLSVYNDRWYNNMVYPNPVCEHVVSLVRIHGLSKVRNSLVSMNLKPAVYNLVKGYFEFAEKFNVTGAQW</sequence>
<proteinExistence type="predicted"/>